<gene>
    <name evidence="1" type="ORF">BMI91_10430</name>
</gene>
<evidence type="ECO:0000313" key="2">
    <source>
        <dbReference type="Proteomes" id="UP000190787"/>
    </source>
</evidence>
<proteinExistence type="predicted"/>
<accession>A0ABX3MXM2</accession>
<sequence>MATSPQAHSKRLVATLVRELSDAGLAGARIEIKPDGCVILHMTKIEQEHPDDFLSGDLRMGKK</sequence>
<comment type="caution">
    <text evidence="1">The sequence shown here is derived from an EMBL/GenBank/DDBJ whole genome shotgun (WGS) entry which is preliminary data.</text>
</comment>
<name>A0ABX3MXM2_9RHOB</name>
<protein>
    <submittedName>
        <fullName evidence="1">Uncharacterized protein</fullName>
    </submittedName>
</protein>
<keyword evidence="2" id="KW-1185">Reference proteome</keyword>
<organism evidence="1 2">
    <name type="scientific">Thioclava sediminum</name>
    <dbReference type="NCBI Taxonomy" id="1915319"/>
    <lineage>
        <taxon>Bacteria</taxon>
        <taxon>Pseudomonadati</taxon>
        <taxon>Pseudomonadota</taxon>
        <taxon>Alphaproteobacteria</taxon>
        <taxon>Rhodobacterales</taxon>
        <taxon>Paracoccaceae</taxon>
        <taxon>Thioclava</taxon>
    </lineage>
</organism>
<evidence type="ECO:0000313" key="1">
    <source>
        <dbReference type="EMBL" id="OOY24447.1"/>
    </source>
</evidence>
<reference evidence="1 2" key="1">
    <citation type="submission" date="2016-11" db="EMBL/GenBank/DDBJ databases">
        <title>A multilocus sequence analysis scheme for characterization of bacteria in the genus Thioclava.</title>
        <authorList>
            <person name="Liu Y."/>
            <person name="Shao Z."/>
        </authorList>
    </citation>
    <scope>NUCLEOTIDE SEQUENCE [LARGE SCALE GENOMIC DNA]</scope>
    <source>
        <strain evidence="1 2">TAW-CT134</strain>
    </source>
</reference>
<dbReference type="Proteomes" id="UP000190787">
    <property type="component" value="Unassembled WGS sequence"/>
</dbReference>
<dbReference type="EMBL" id="MPZV01000002">
    <property type="protein sequence ID" value="OOY24447.1"/>
    <property type="molecule type" value="Genomic_DNA"/>
</dbReference>